<comment type="caution">
    <text evidence="2">The sequence shown here is derived from an EMBL/GenBank/DDBJ whole genome shotgun (WGS) entry which is preliminary data.</text>
</comment>
<keyword evidence="3" id="KW-1185">Reference proteome</keyword>
<organism evidence="2 3">
    <name type="scientific">Trichonephila inaurata madagascariensis</name>
    <dbReference type="NCBI Taxonomy" id="2747483"/>
    <lineage>
        <taxon>Eukaryota</taxon>
        <taxon>Metazoa</taxon>
        <taxon>Ecdysozoa</taxon>
        <taxon>Arthropoda</taxon>
        <taxon>Chelicerata</taxon>
        <taxon>Arachnida</taxon>
        <taxon>Araneae</taxon>
        <taxon>Araneomorphae</taxon>
        <taxon>Entelegynae</taxon>
        <taxon>Araneoidea</taxon>
        <taxon>Nephilidae</taxon>
        <taxon>Trichonephila</taxon>
        <taxon>Trichonephila inaurata</taxon>
    </lineage>
</organism>
<dbReference type="AlphaFoldDB" id="A0A8X6YKA3"/>
<reference evidence="2" key="1">
    <citation type="submission" date="2020-08" db="EMBL/GenBank/DDBJ databases">
        <title>Multicomponent nature underlies the extraordinary mechanical properties of spider dragline silk.</title>
        <authorList>
            <person name="Kono N."/>
            <person name="Nakamura H."/>
            <person name="Mori M."/>
            <person name="Yoshida Y."/>
            <person name="Ohtoshi R."/>
            <person name="Malay A.D."/>
            <person name="Moran D.A.P."/>
            <person name="Tomita M."/>
            <person name="Numata K."/>
            <person name="Arakawa K."/>
        </authorList>
    </citation>
    <scope>NUCLEOTIDE SEQUENCE</scope>
</reference>
<protein>
    <submittedName>
        <fullName evidence="2">Uncharacterized protein</fullName>
    </submittedName>
</protein>
<evidence type="ECO:0000313" key="2">
    <source>
        <dbReference type="EMBL" id="GFY73928.1"/>
    </source>
</evidence>
<accession>A0A8X6YKA3</accession>
<name>A0A8X6YKA3_9ARAC</name>
<dbReference type="EMBL" id="BMAV01020459">
    <property type="protein sequence ID" value="GFY73928.1"/>
    <property type="molecule type" value="Genomic_DNA"/>
</dbReference>
<evidence type="ECO:0000256" key="1">
    <source>
        <dbReference type="SAM" id="MobiDB-lite"/>
    </source>
</evidence>
<evidence type="ECO:0000313" key="3">
    <source>
        <dbReference type="Proteomes" id="UP000886998"/>
    </source>
</evidence>
<proteinExistence type="predicted"/>
<feature type="compositionally biased region" description="Basic and acidic residues" evidence="1">
    <location>
        <begin position="139"/>
        <end position="149"/>
    </location>
</feature>
<feature type="region of interest" description="Disordered" evidence="1">
    <location>
        <begin position="139"/>
        <end position="158"/>
    </location>
</feature>
<dbReference type="Proteomes" id="UP000886998">
    <property type="component" value="Unassembled WGS sequence"/>
</dbReference>
<sequence length="158" mass="18139">MVIARIYPTIGLLSTSTPQARIKRKPSNSASIRKMRFRSRRGGIATHPPSQHDYISDNKLAPRWRTPDSNQGVNSISFGMLGMTPQTLWKRKNCGIALSGNLLSLNRKQLWGRQRFLPLVPLRTRDLYASLLEKGRHNGEHVFSQDRPHKGFQRLRNR</sequence>
<dbReference type="OrthoDB" id="10393679at2759"/>
<gene>
    <name evidence="2" type="primary">AVEN_115267_1</name>
    <name evidence="2" type="ORF">TNIN_20111</name>
</gene>